<keyword evidence="1" id="KW-0812">Transmembrane</keyword>
<feature type="transmembrane region" description="Helical" evidence="1">
    <location>
        <begin position="238"/>
        <end position="255"/>
    </location>
</feature>
<keyword evidence="1" id="KW-1133">Transmembrane helix</keyword>
<feature type="transmembrane region" description="Helical" evidence="1">
    <location>
        <begin position="186"/>
        <end position="203"/>
    </location>
</feature>
<dbReference type="EMBL" id="JACDUR010000007">
    <property type="protein sequence ID" value="MBA2895628.1"/>
    <property type="molecule type" value="Genomic_DNA"/>
</dbReference>
<dbReference type="AlphaFoldDB" id="A0A7W0HTY3"/>
<reference evidence="2 3" key="1">
    <citation type="submission" date="2020-07" db="EMBL/GenBank/DDBJ databases">
        <title>Genomic Encyclopedia of Type Strains, Phase IV (KMG-IV): sequencing the most valuable type-strain genomes for metagenomic binning, comparative biology and taxonomic classification.</title>
        <authorList>
            <person name="Goeker M."/>
        </authorList>
    </citation>
    <scope>NUCLEOTIDE SEQUENCE [LARGE SCALE GENOMIC DNA]</scope>
    <source>
        <strain evidence="2 3">DSM 45533</strain>
    </source>
</reference>
<organism evidence="2 3">
    <name type="scientific">Nonomuraea soli</name>
    <dbReference type="NCBI Taxonomy" id="1032476"/>
    <lineage>
        <taxon>Bacteria</taxon>
        <taxon>Bacillati</taxon>
        <taxon>Actinomycetota</taxon>
        <taxon>Actinomycetes</taxon>
        <taxon>Streptosporangiales</taxon>
        <taxon>Streptosporangiaceae</taxon>
        <taxon>Nonomuraea</taxon>
    </lineage>
</organism>
<sequence>MTVLERRYRWLLRCYPRAYRTAHGGELLDLLLDSAGPGRRVPEAREVVGLVSGGLQARVHELARGNPWRDGLHLGITAIMVVNTAALLPYLGSLPIWVVVSLAALLAIVRGRTLLALPLVVVTGAKATAIAAGAQLFELTLIPVYPDFLTGRPLHSTTGPLAVAAGYALVAASLPILRGVRHTRSAWWLAALPLVAWAGPEWISEGGEIFPLSLNRLVLAAALITLGAWAGHVSRDPRWALGSALYLLVLSTEMAQHLDFLSRQHLAYWGLLTFVTVASAALPYRYRRHPLD</sequence>
<keyword evidence="3" id="KW-1185">Reference proteome</keyword>
<accession>A0A7W0HTY3</accession>
<feature type="transmembrane region" description="Helical" evidence="1">
    <location>
        <begin position="267"/>
        <end position="286"/>
    </location>
</feature>
<comment type="caution">
    <text evidence="2">The sequence shown here is derived from an EMBL/GenBank/DDBJ whole genome shotgun (WGS) entry which is preliminary data.</text>
</comment>
<feature type="transmembrane region" description="Helical" evidence="1">
    <location>
        <begin position="157"/>
        <end position="177"/>
    </location>
</feature>
<proteinExistence type="predicted"/>
<protein>
    <submittedName>
        <fullName evidence="2">Uncharacterized protein</fullName>
    </submittedName>
</protein>
<evidence type="ECO:0000313" key="2">
    <source>
        <dbReference type="EMBL" id="MBA2895628.1"/>
    </source>
</evidence>
<feature type="transmembrane region" description="Helical" evidence="1">
    <location>
        <begin position="94"/>
        <end position="109"/>
    </location>
</feature>
<feature type="transmembrane region" description="Helical" evidence="1">
    <location>
        <begin position="116"/>
        <end position="137"/>
    </location>
</feature>
<evidence type="ECO:0000313" key="3">
    <source>
        <dbReference type="Proteomes" id="UP000530928"/>
    </source>
</evidence>
<dbReference type="Proteomes" id="UP000530928">
    <property type="component" value="Unassembled WGS sequence"/>
</dbReference>
<dbReference type="RefSeq" id="WP_181614348.1">
    <property type="nucleotide sequence ID" value="NZ_BAABAM010000011.1"/>
</dbReference>
<evidence type="ECO:0000256" key="1">
    <source>
        <dbReference type="SAM" id="Phobius"/>
    </source>
</evidence>
<name>A0A7W0HTY3_9ACTN</name>
<keyword evidence="1" id="KW-0472">Membrane</keyword>
<feature type="transmembrane region" description="Helical" evidence="1">
    <location>
        <begin position="209"/>
        <end position="231"/>
    </location>
</feature>
<gene>
    <name evidence="2" type="ORF">HNR30_007014</name>
</gene>